<proteinExistence type="predicted"/>
<protein>
    <submittedName>
        <fullName evidence="1">Uncharacterized protein</fullName>
    </submittedName>
</protein>
<organism evidence="1">
    <name type="scientific">Rhizophora mucronata</name>
    <name type="common">Asiatic mangrove</name>
    <dbReference type="NCBI Taxonomy" id="61149"/>
    <lineage>
        <taxon>Eukaryota</taxon>
        <taxon>Viridiplantae</taxon>
        <taxon>Streptophyta</taxon>
        <taxon>Embryophyta</taxon>
        <taxon>Tracheophyta</taxon>
        <taxon>Spermatophyta</taxon>
        <taxon>Magnoliopsida</taxon>
        <taxon>eudicotyledons</taxon>
        <taxon>Gunneridae</taxon>
        <taxon>Pentapetalae</taxon>
        <taxon>rosids</taxon>
        <taxon>fabids</taxon>
        <taxon>Malpighiales</taxon>
        <taxon>Rhizophoraceae</taxon>
        <taxon>Rhizophora</taxon>
    </lineage>
</organism>
<sequence length="20" mass="2383">MPTWARNGPRYIQLDGCYKL</sequence>
<dbReference type="EMBL" id="GGEC01052021">
    <property type="protein sequence ID" value="MBX32505.1"/>
    <property type="molecule type" value="Transcribed_RNA"/>
</dbReference>
<reference evidence="1" key="1">
    <citation type="submission" date="2018-02" db="EMBL/GenBank/DDBJ databases">
        <title>Rhizophora mucronata_Transcriptome.</title>
        <authorList>
            <person name="Meera S.P."/>
            <person name="Sreeshan A."/>
            <person name="Augustine A."/>
        </authorList>
    </citation>
    <scope>NUCLEOTIDE SEQUENCE</scope>
    <source>
        <tissue evidence="1">Leaf</tissue>
    </source>
</reference>
<name>A0A2P2MQL2_RHIMU</name>
<dbReference type="AlphaFoldDB" id="A0A2P2MQL2"/>
<dbReference type="EMBL" id="GGEC01052030">
    <property type="protein sequence ID" value="MBX32514.1"/>
    <property type="molecule type" value="Transcribed_RNA"/>
</dbReference>
<accession>A0A2P2MQL2</accession>
<evidence type="ECO:0000313" key="1">
    <source>
        <dbReference type="EMBL" id="MBX32514.1"/>
    </source>
</evidence>